<evidence type="ECO:0000313" key="2">
    <source>
        <dbReference type="EMBL" id="KAK2742207.1"/>
    </source>
</evidence>
<evidence type="ECO:0000313" key="3">
    <source>
        <dbReference type="Proteomes" id="UP001281614"/>
    </source>
</evidence>
<evidence type="ECO:0000256" key="1">
    <source>
        <dbReference type="SAM" id="MobiDB-lite"/>
    </source>
</evidence>
<protein>
    <submittedName>
        <fullName evidence="2">Uncharacterized protein</fullName>
    </submittedName>
</protein>
<keyword evidence="3" id="KW-1185">Reference proteome</keyword>
<reference evidence="2" key="1">
    <citation type="submission" date="2023-02" db="EMBL/GenBank/DDBJ databases">
        <title>Colletotrichum kahawae CIFC_Que2 genome sequencing and assembly.</title>
        <authorList>
            <person name="Baroncelli R."/>
        </authorList>
    </citation>
    <scope>NUCLEOTIDE SEQUENCE</scope>
    <source>
        <strain evidence="2">CIFC_Que2</strain>
    </source>
</reference>
<gene>
    <name evidence="2" type="ORF">CKAH01_01634</name>
</gene>
<sequence length="84" mass="9165">MHTDCMQTAGTIPAPTLVPQSGTTTALSAAARVMTLENRGHSTTLREQRQHRVFIPFPSHEPRFDKDRPDAAISPFPSIGLPLS</sequence>
<dbReference type="Proteomes" id="UP001281614">
    <property type="component" value="Unassembled WGS sequence"/>
</dbReference>
<feature type="region of interest" description="Disordered" evidence="1">
    <location>
        <begin position="1"/>
        <end position="20"/>
    </location>
</feature>
<organism evidence="2 3">
    <name type="scientific">Colletotrichum kahawae</name>
    <name type="common">Coffee berry disease fungus</name>
    <dbReference type="NCBI Taxonomy" id="34407"/>
    <lineage>
        <taxon>Eukaryota</taxon>
        <taxon>Fungi</taxon>
        <taxon>Dikarya</taxon>
        <taxon>Ascomycota</taxon>
        <taxon>Pezizomycotina</taxon>
        <taxon>Sordariomycetes</taxon>
        <taxon>Hypocreomycetidae</taxon>
        <taxon>Glomerellales</taxon>
        <taxon>Glomerellaceae</taxon>
        <taxon>Colletotrichum</taxon>
        <taxon>Colletotrichum gloeosporioides species complex</taxon>
    </lineage>
</organism>
<comment type="caution">
    <text evidence="2">The sequence shown here is derived from an EMBL/GenBank/DDBJ whole genome shotgun (WGS) entry which is preliminary data.</text>
</comment>
<feature type="compositionally biased region" description="Basic and acidic residues" evidence="1">
    <location>
        <begin position="60"/>
        <end position="70"/>
    </location>
</feature>
<feature type="compositionally biased region" description="Polar residues" evidence="1">
    <location>
        <begin position="1"/>
        <end position="10"/>
    </location>
</feature>
<dbReference type="EMBL" id="VYYT01000333">
    <property type="protein sequence ID" value="KAK2742207.1"/>
    <property type="molecule type" value="Genomic_DNA"/>
</dbReference>
<name>A0AAE0D2M9_COLKA</name>
<proteinExistence type="predicted"/>
<accession>A0AAE0D2M9</accession>
<dbReference type="AlphaFoldDB" id="A0AAE0D2M9"/>
<feature type="region of interest" description="Disordered" evidence="1">
    <location>
        <begin position="59"/>
        <end position="84"/>
    </location>
</feature>